<evidence type="ECO:0000256" key="4">
    <source>
        <dbReference type="ARBA" id="ARBA00023242"/>
    </source>
</evidence>
<reference evidence="7" key="1">
    <citation type="submission" date="2022-12" db="EMBL/GenBank/DDBJ databases">
        <authorList>
            <person name="Petersen C."/>
        </authorList>
    </citation>
    <scope>NUCLEOTIDE SEQUENCE</scope>
    <source>
        <strain evidence="7">IBT 29677</strain>
    </source>
</reference>
<dbReference type="GO" id="GO:0008270">
    <property type="term" value="F:zinc ion binding"/>
    <property type="evidence" value="ECO:0007669"/>
    <property type="project" value="InterPro"/>
</dbReference>
<dbReference type="GeneID" id="81367809"/>
<keyword evidence="8" id="KW-1185">Reference proteome</keyword>
<dbReference type="InterPro" id="IPR001138">
    <property type="entry name" value="Zn2Cys6_DnaBD"/>
</dbReference>
<dbReference type="Pfam" id="PF00172">
    <property type="entry name" value="Zn_clus"/>
    <property type="match status" value="1"/>
</dbReference>
<keyword evidence="2" id="KW-0238">DNA-binding</keyword>
<reference evidence="7" key="2">
    <citation type="journal article" date="2023" name="IMA Fungus">
        <title>Comparative genomic study of the Penicillium genus elucidates a diverse pangenome and 15 lateral gene transfer events.</title>
        <authorList>
            <person name="Petersen C."/>
            <person name="Sorensen T."/>
            <person name="Nielsen M.R."/>
            <person name="Sondergaard T.E."/>
            <person name="Sorensen J.L."/>
            <person name="Fitzpatrick D.A."/>
            <person name="Frisvad J.C."/>
            <person name="Nielsen K.L."/>
        </authorList>
    </citation>
    <scope>NUCLEOTIDE SEQUENCE</scope>
    <source>
        <strain evidence="7">IBT 29677</strain>
    </source>
</reference>
<keyword evidence="1" id="KW-0805">Transcription regulation</keyword>
<feature type="domain" description="Zn(2)-C6 fungal-type" evidence="6">
    <location>
        <begin position="10"/>
        <end position="38"/>
    </location>
</feature>
<proteinExistence type="predicted"/>
<dbReference type="InterPro" id="IPR036864">
    <property type="entry name" value="Zn2-C6_fun-type_DNA-bd_sf"/>
</dbReference>
<feature type="compositionally biased region" description="Polar residues" evidence="5">
    <location>
        <begin position="65"/>
        <end position="82"/>
    </location>
</feature>
<evidence type="ECO:0000256" key="2">
    <source>
        <dbReference type="ARBA" id="ARBA00023125"/>
    </source>
</evidence>
<organism evidence="7 8">
    <name type="scientific">Penicillium cosmopolitanum</name>
    <dbReference type="NCBI Taxonomy" id="1131564"/>
    <lineage>
        <taxon>Eukaryota</taxon>
        <taxon>Fungi</taxon>
        <taxon>Dikarya</taxon>
        <taxon>Ascomycota</taxon>
        <taxon>Pezizomycotina</taxon>
        <taxon>Eurotiomycetes</taxon>
        <taxon>Eurotiomycetidae</taxon>
        <taxon>Eurotiales</taxon>
        <taxon>Aspergillaceae</taxon>
        <taxon>Penicillium</taxon>
    </lineage>
</organism>
<dbReference type="SMART" id="SM00066">
    <property type="entry name" value="GAL4"/>
    <property type="match status" value="1"/>
</dbReference>
<gene>
    <name evidence="7" type="ORF">N7509_004192</name>
</gene>
<protein>
    <recommendedName>
        <fullName evidence="6">Zn(2)-C6 fungal-type domain-containing protein</fullName>
    </recommendedName>
</protein>
<evidence type="ECO:0000259" key="6">
    <source>
        <dbReference type="PROSITE" id="PS50048"/>
    </source>
</evidence>
<dbReference type="GO" id="GO:0000981">
    <property type="term" value="F:DNA-binding transcription factor activity, RNA polymerase II-specific"/>
    <property type="evidence" value="ECO:0007669"/>
    <property type="project" value="InterPro"/>
</dbReference>
<dbReference type="Proteomes" id="UP001147747">
    <property type="component" value="Unassembled WGS sequence"/>
</dbReference>
<sequence length="537" mass="59463">MVYCGKPSKGCHMCRKRKIRCDQGRPACDQCIRTKRECPGYRDQLDLIFRDDPPRNAYPERHVRSPSTTGSTGSNAETSFDFNSDPGHQYIMRQIRPSAVITNPTEGLSKEQAICFFLQSHSIPGSSLMTDTLTNFLMDSGGSLGQQAVQSSIYAVAGAMLSRVRNVPSLKQAARQEYGSTLKLVNAALADPVQSRTNQALLAVVFMSLYEVITSRAPQSIQGWTNHICGAAALLEHRGFAQMTTVMGVRLFLHLRYQIIRDALGNRLIIIIGNLSNLRADVQGKILDDPQQILAAASAIEADLMAWLAALPPDFTYSSHTVMPTDHSFEHICGGIRPLNNQYHSYPDLWSPNLWNHYRSARIIVSELILANVHKVSSTSPHGSLSEDFRLHCKSLRSTIRRLGADICRSVPFHLGACNAGILPGRPMLPSETYIGGLMLLWPLFVAGMVEGPNHPQRRWVRQCLGMIGRSMGMDQALALMDILTVDPGMFHSVEKFGENADEETSSPGVMSVSIFHVPYYELGNMKEYQEIRASSA</sequence>
<accession>A0A9X0BC37</accession>
<evidence type="ECO:0000313" key="7">
    <source>
        <dbReference type="EMBL" id="KAJ5404321.1"/>
    </source>
</evidence>
<dbReference type="SUPFAM" id="SSF57701">
    <property type="entry name" value="Zn2/Cys6 DNA-binding domain"/>
    <property type="match status" value="1"/>
</dbReference>
<comment type="caution">
    <text evidence="7">The sequence shown here is derived from an EMBL/GenBank/DDBJ whole genome shotgun (WGS) entry which is preliminary data.</text>
</comment>
<dbReference type="OrthoDB" id="2991872at2759"/>
<dbReference type="PANTHER" id="PTHR38791:SF5">
    <property type="entry name" value="TRANSCRIPTION FACTOR DBAG-RELATED"/>
    <property type="match status" value="1"/>
</dbReference>
<dbReference type="GO" id="GO:0003677">
    <property type="term" value="F:DNA binding"/>
    <property type="evidence" value="ECO:0007669"/>
    <property type="project" value="UniProtKB-KW"/>
</dbReference>
<evidence type="ECO:0000256" key="3">
    <source>
        <dbReference type="ARBA" id="ARBA00023163"/>
    </source>
</evidence>
<dbReference type="Gene3D" id="4.10.240.10">
    <property type="entry name" value="Zn(2)-C6 fungal-type DNA-binding domain"/>
    <property type="match status" value="1"/>
</dbReference>
<dbReference type="Pfam" id="PF11951">
    <property type="entry name" value="Fungal_trans_2"/>
    <property type="match status" value="1"/>
</dbReference>
<evidence type="ECO:0000256" key="1">
    <source>
        <dbReference type="ARBA" id="ARBA00023015"/>
    </source>
</evidence>
<evidence type="ECO:0000256" key="5">
    <source>
        <dbReference type="SAM" id="MobiDB-lite"/>
    </source>
</evidence>
<dbReference type="PANTHER" id="PTHR38791">
    <property type="entry name" value="ZN(II)2CYS6 TRANSCRIPTION FACTOR (EUROFUNG)-RELATED-RELATED"/>
    <property type="match status" value="1"/>
</dbReference>
<dbReference type="RefSeq" id="XP_056491563.1">
    <property type="nucleotide sequence ID" value="XM_056628829.1"/>
</dbReference>
<dbReference type="EMBL" id="JAPZBU010000005">
    <property type="protein sequence ID" value="KAJ5404321.1"/>
    <property type="molecule type" value="Genomic_DNA"/>
</dbReference>
<feature type="compositionally biased region" description="Basic and acidic residues" evidence="5">
    <location>
        <begin position="49"/>
        <end position="63"/>
    </location>
</feature>
<name>A0A9X0BC37_9EURO</name>
<keyword evidence="4" id="KW-0539">Nucleus</keyword>
<dbReference type="PROSITE" id="PS00463">
    <property type="entry name" value="ZN2_CY6_FUNGAL_1"/>
    <property type="match status" value="1"/>
</dbReference>
<keyword evidence="3" id="KW-0804">Transcription</keyword>
<dbReference type="InterPro" id="IPR021858">
    <property type="entry name" value="Fun_TF"/>
</dbReference>
<dbReference type="InterPro" id="IPR053175">
    <property type="entry name" value="DHMBA_Reg_Transcription_Factor"/>
</dbReference>
<evidence type="ECO:0000313" key="8">
    <source>
        <dbReference type="Proteomes" id="UP001147747"/>
    </source>
</evidence>
<feature type="region of interest" description="Disordered" evidence="5">
    <location>
        <begin position="49"/>
        <end position="83"/>
    </location>
</feature>
<dbReference type="PROSITE" id="PS50048">
    <property type="entry name" value="ZN2_CY6_FUNGAL_2"/>
    <property type="match status" value="1"/>
</dbReference>
<dbReference type="AlphaFoldDB" id="A0A9X0BC37"/>
<dbReference type="CDD" id="cd00067">
    <property type="entry name" value="GAL4"/>
    <property type="match status" value="1"/>
</dbReference>